<dbReference type="Proteomes" id="UP000887579">
    <property type="component" value="Unplaced"/>
</dbReference>
<proteinExistence type="predicted"/>
<organism evidence="1 2">
    <name type="scientific">Panagrolaimus sp. ES5</name>
    <dbReference type="NCBI Taxonomy" id="591445"/>
    <lineage>
        <taxon>Eukaryota</taxon>
        <taxon>Metazoa</taxon>
        <taxon>Ecdysozoa</taxon>
        <taxon>Nematoda</taxon>
        <taxon>Chromadorea</taxon>
        <taxon>Rhabditida</taxon>
        <taxon>Tylenchina</taxon>
        <taxon>Panagrolaimomorpha</taxon>
        <taxon>Panagrolaimoidea</taxon>
        <taxon>Panagrolaimidae</taxon>
        <taxon>Panagrolaimus</taxon>
    </lineage>
</organism>
<sequence length="113" mass="12830">MIRPAGSPTATLLRLLPGSNQCDQIDFHLSGQRRAVSSFTNNNYNIRSQIRNNLTRLPILYRNGHTRCNFHCSARAAPDILGHHRPVIAGFLTTGTPQIPLRRKESRFKPRKE</sequence>
<dbReference type="WBParaSite" id="ES5_v2.g27066.t1">
    <property type="protein sequence ID" value="ES5_v2.g27066.t1"/>
    <property type="gene ID" value="ES5_v2.g27066"/>
</dbReference>
<protein>
    <submittedName>
        <fullName evidence="2">Ribosomal protein S11</fullName>
    </submittedName>
</protein>
<accession>A0AC34GBH3</accession>
<evidence type="ECO:0000313" key="2">
    <source>
        <dbReference type="WBParaSite" id="ES5_v2.g27066.t1"/>
    </source>
</evidence>
<reference evidence="2" key="1">
    <citation type="submission" date="2022-11" db="UniProtKB">
        <authorList>
            <consortium name="WormBaseParasite"/>
        </authorList>
    </citation>
    <scope>IDENTIFICATION</scope>
</reference>
<name>A0AC34GBH3_9BILA</name>
<evidence type="ECO:0000313" key="1">
    <source>
        <dbReference type="Proteomes" id="UP000887579"/>
    </source>
</evidence>